<dbReference type="Pfam" id="PF13692">
    <property type="entry name" value="Glyco_trans_1_4"/>
    <property type="match status" value="1"/>
</dbReference>
<sequence>MNDLRRRGPKGLLLLNLSAWIKQRSGLGMLYRKLPLTWRVGAARLLSAPSAESARFARTPAWDAPLPSAVAGPVAPTPATLGPGVNILGYVRGQFGLGESLRLYARALIEAGVPVRLFDIDLGLPHGWDDHSLDTWIGDDLPHPVSIIFVNPDYLKSALELVGVERLTGKHLIACWFWELERVPNAWLPAIALVDEIMVATRFIENAFSKVTDKPILRVPQPLSAIGDSGLQRADFGIEENKFIFLITFDFNSWIERKNPYGAIAAFKRAFPKERDDVRLLVKSSNGHRHPDSFRRLLNEAAADSRIVVRDELIDRAHVHALQRCCDAYVSLHRAEGFGLGLAECMAMGKPVIATAWSGNLDFMETGNAMLVGYRLAPVREGEYPHEHGDVWAEPSVEEAAVFMRTLADDPVRAQKLGQMAAESVRALLSPQYAARAIDVRVRQLAASLALHS</sequence>
<protein>
    <submittedName>
        <fullName evidence="1">Glycosyl transferase</fullName>
    </submittedName>
</protein>
<dbReference type="PANTHER" id="PTHR46656">
    <property type="entry name" value="PUTATIVE-RELATED"/>
    <property type="match status" value="1"/>
</dbReference>
<dbReference type="AlphaFoldDB" id="A0A836P2S0"/>
<evidence type="ECO:0000313" key="1">
    <source>
        <dbReference type="EMBL" id="KFA02172.1"/>
    </source>
</evidence>
<dbReference type="RefSeq" id="WP_010371854.1">
    <property type="nucleotide sequence ID" value="NZ_AKBN02000011.1"/>
</dbReference>
<dbReference type="PANTHER" id="PTHR46656:SF3">
    <property type="entry name" value="PUTATIVE-RELATED"/>
    <property type="match status" value="1"/>
</dbReference>
<proteinExistence type="predicted"/>
<name>A0A836P2S0_XANVA</name>
<dbReference type="CDD" id="cd03801">
    <property type="entry name" value="GT4_PimA-like"/>
    <property type="match status" value="1"/>
</dbReference>
<reference evidence="1" key="1">
    <citation type="submission" date="2012-05" db="EMBL/GenBank/DDBJ databases">
        <authorList>
            <person name="Studholme D.J."/>
            <person name="Wasukira A."/>
            <person name="Grant M."/>
        </authorList>
    </citation>
    <scope>NUCLEOTIDE SEQUENCE [LARGE SCALE GENOMIC DNA]</scope>
    <source>
        <strain evidence="1">NCPPB 890</strain>
    </source>
</reference>
<organism evidence="1">
    <name type="scientific">Xanthomonas vasicola pv. vasculorum NCPPB 890</name>
    <dbReference type="NCBI Taxonomy" id="1184265"/>
    <lineage>
        <taxon>Bacteria</taxon>
        <taxon>Pseudomonadati</taxon>
        <taxon>Pseudomonadota</taxon>
        <taxon>Gammaproteobacteria</taxon>
        <taxon>Lysobacterales</taxon>
        <taxon>Lysobacteraceae</taxon>
        <taxon>Xanthomonas</taxon>
    </lineage>
</organism>
<dbReference type="Gene3D" id="3.40.50.2000">
    <property type="entry name" value="Glycogen Phosphorylase B"/>
    <property type="match status" value="1"/>
</dbReference>
<comment type="caution">
    <text evidence="1">The sequence shown here is derived from an EMBL/GenBank/DDBJ whole genome shotgun (WGS) entry which is preliminary data.</text>
</comment>
<dbReference type="EMBL" id="AKBN01000620">
    <property type="protein sequence ID" value="KFA02172.1"/>
    <property type="molecule type" value="Genomic_DNA"/>
</dbReference>
<dbReference type="GO" id="GO:0016740">
    <property type="term" value="F:transferase activity"/>
    <property type="evidence" value="ECO:0007669"/>
    <property type="project" value="UniProtKB-KW"/>
</dbReference>
<dbReference type="SUPFAM" id="SSF53756">
    <property type="entry name" value="UDP-Glycosyltransferase/glycogen phosphorylase"/>
    <property type="match status" value="1"/>
</dbReference>
<accession>A0A836P2S0</accession>
<gene>
    <name evidence="1" type="ORF">A11K_0111195</name>
</gene>
<keyword evidence="1" id="KW-0808">Transferase</keyword>